<evidence type="ECO:0000313" key="1">
    <source>
        <dbReference type="EMBL" id="ACU45254.1"/>
    </source>
</evidence>
<reference evidence="1" key="2">
    <citation type="book" date="2010" name="PROCEEDINGS OF 13TH INTERNATIONAL CONFERENCE ON HARMFUL ALGAE" publisher="International Society For The Study of Harmful Algae" city="Hong Kong, China">
        <title>Dinoflagellate meta-transcriptomics enabled by spliced leader.</title>
        <editorList>
            <person name="Unknown A."/>
        </editorList>
        <authorList>
            <person name="Lin S."/>
            <person name="Zhang H."/>
        </authorList>
    </citation>
    <scope>NUCLEOTIDE SEQUENCE</scope>
    <source>
        <strain evidence="1">CCMP1975</strain>
    </source>
</reference>
<sequence>MPASALAYLSHILTVDVEQRLLSYQRKLAESTAPHWMLFDVMILLQCCVEASKVLTMIIGASAF</sequence>
<dbReference type="EMBL" id="FJ600244">
    <property type="protein sequence ID" value="ACU45254.1"/>
    <property type="molecule type" value="mRNA"/>
</dbReference>
<dbReference type="AlphaFoldDB" id="E8Z724"/>
<protein>
    <submittedName>
        <fullName evidence="1">Uncharacterized protein</fullName>
    </submittedName>
</protein>
<reference evidence="1" key="1">
    <citation type="submission" date="2008-12" db="EMBL/GenBank/DDBJ databases">
        <authorList>
            <person name="Zhang H."/>
            <person name="Lin S."/>
        </authorList>
    </citation>
    <scope>NUCLEOTIDE SEQUENCE</scope>
    <source>
        <strain evidence="1">CCMP1975</strain>
    </source>
</reference>
<organism evidence="1">
    <name type="scientific">Karlodinium veneficum</name>
    <name type="common">Dinoflagellate</name>
    <name type="synonym">Karlodinium micrum</name>
    <dbReference type="NCBI Taxonomy" id="407301"/>
    <lineage>
        <taxon>Eukaryota</taxon>
        <taxon>Sar</taxon>
        <taxon>Alveolata</taxon>
        <taxon>Dinophyceae</taxon>
        <taxon>Gymnodiniales</taxon>
        <taxon>Kareniaceae</taxon>
        <taxon>Karlodinium</taxon>
    </lineage>
</organism>
<proteinExistence type="evidence at transcript level"/>
<name>E8Z724_KARVE</name>
<accession>E8Z724</accession>